<keyword evidence="1" id="KW-1133">Transmembrane helix</keyword>
<feature type="transmembrane region" description="Helical" evidence="1">
    <location>
        <begin position="119"/>
        <end position="142"/>
    </location>
</feature>
<dbReference type="PANTHER" id="PTHR42709">
    <property type="entry name" value="ALKALINE PHOSPHATASE LIKE PROTEIN"/>
    <property type="match status" value="1"/>
</dbReference>
<evidence type="ECO:0000313" key="4">
    <source>
        <dbReference type="Proteomes" id="UP001275932"/>
    </source>
</evidence>
<feature type="domain" description="VTT" evidence="2">
    <location>
        <begin position="48"/>
        <end position="171"/>
    </location>
</feature>
<feature type="transmembrane region" description="Helical" evidence="1">
    <location>
        <begin position="148"/>
        <end position="172"/>
    </location>
</feature>
<dbReference type="PANTHER" id="PTHR42709:SF11">
    <property type="entry name" value="DEDA FAMILY PROTEIN"/>
    <property type="match status" value="1"/>
</dbReference>
<comment type="caution">
    <text evidence="3">The sequence shown here is derived from an EMBL/GenBank/DDBJ whole genome shotgun (WGS) entry which is preliminary data.</text>
</comment>
<organism evidence="3 4">
    <name type="scientific">Intestinicryptomonas porci</name>
    <dbReference type="NCBI Taxonomy" id="2926320"/>
    <lineage>
        <taxon>Bacteria</taxon>
        <taxon>Pseudomonadati</taxon>
        <taxon>Verrucomicrobiota</taxon>
        <taxon>Opitutia</taxon>
        <taxon>Opitutales</taxon>
        <taxon>Intestinicryptomonaceae</taxon>
        <taxon>Intestinicryptomonas</taxon>
    </lineage>
</organism>
<proteinExistence type="predicted"/>
<dbReference type="Pfam" id="PF09335">
    <property type="entry name" value="VTT_dom"/>
    <property type="match status" value="1"/>
</dbReference>
<keyword evidence="4" id="KW-1185">Reference proteome</keyword>
<feature type="transmembrane region" description="Helical" evidence="1">
    <location>
        <begin position="21"/>
        <end position="47"/>
    </location>
</feature>
<name>A0ABU4WJE8_9BACT</name>
<evidence type="ECO:0000259" key="2">
    <source>
        <dbReference type="Pfam" id="PF09335"/>
    </source>
</evidence>
<keyword evidence="1" id="KW-0472">Membrane</keyword>
<sequence length="207" mass="23713">MKEEVAQSPKPNFLRRIYDWIIAWAETPYGLWALAILSFAESSFFPIPPDVLLIPLVFCDPKRWWKIAGICTLFSVLGGILGWWIGYFAWDNLKDFFYAYIPGFTHEHFDYVQNLYQEYGFMAVLGAAFTPIPYKIFTIAAGVFDLNLITLILASLVGRGGRFFLVGFIIYLIGPKAKEWIDKYFNLIATLFFILLLTGFAAIKFIG</sequence>
<keyword evidence="1" id="KW-0812">Transmembrane</keyword>
<dbReference type="Proteomes" id="UP001275932">
    <property type="component" value="Unassembled WGS sequence"/>
</dbReference>
<dbReference type="InterPro" id="IPR051311">
    <property type="entry name" value="DedA_domain"/>
</dbReference>
<evidence type="ECO:0000313" key="3">
    <source>
        <dbReference type="EMBL" id="MDX8415888.1"/>
    </source>
</evidence>
<protein>
    <submittedName>
        <fullName evidence="3">DedA family protein</fullName>
    </submittedName>
</protein>
<accession>A0ABU4WJE8</accession>
<dbReference type="EMBL" id="JALBUT010000007">
    <property type="protein sequence ID" value="MDX8415888.1"/>
    <property type="molecule type" value="Genomic_DNA"/>
</dbReference>
<feature type="transmembrane region" description="Helical" evidence="1">
    <location>
        <begin position="184"/>
        <end position="206"/>
    </location>
</feature>
<dbReference type="RefSeq" id="WP_370397341.1">
    <property type="nucleotide sequence ID" value="NZ_JALBUT010000007.1"/>
</dbReference>
<dbReference type="InterPro" id="IPR032816">
    <property type="entry name" value="VTT_dom"/>
</dbReference>
<reference evidence="3 4" key="1">
    <citation type="submission" date="2022-03" db="EMBL/GenBank/DDBJ databases">
        <title>Novel taxa within the pig intestine.</title>
        <authorList>
            <person name="Wylensek D."/>
            <person name="Bishof K."/>
            <person name="Afrizal A."/>
            <person name="Clavel T."/>
        </authorList>
    </citation>
    <scope>NUCLEOTIDE SEQUENCE [LARGE SCALE GENOMIC DNA]</scope>
    <source>
        <strain evidence="3 4">CLA-KB-P66</strain>
    </source>
</reference>
<feature type="transmembrane region" description="Helical" evidence="1">
    <location>
        <begin position="67"/>
        <end position="90"/>
    </location>
</feature>
<evidence type="ECO:0000256" key="1">
    <source>
        <dbReference type="SAM" id="Phobius"/>
    </source>
</evidence>
<gene>
    <name evidence="3" type="ORF">MOX91_06835</name>
</gene>